<feature type="transmembrane region" description="Helical" evidence="1">
    <location>
        <begin position="7"/>
        <end position="25"/>
    </location>
</feature>
<reference evidence="2 3" key="1">
    <citation type="submission" date="2016-10" db="EMBL/GenBank/DDBJ databases">
        <authorList>
            <person name="Varghese N."/>
            <person name="Submissions S."/>
        </authorList>
    </citation>
    <scope>NUCLEOTIDE SEQUENCE [LARGE SCALE GENOMIC DNA]</scope>
    <source>
        <strain evidence="2 3">Gm-149</strain>
    </source>
</reference>
<keyword evidence="3" id="KW-1185">Reference proteome</keyword>
<comment type="caution">
    <text evidence="2">The sequence shown here is derived from an EMBL/GenBank/DDBJ whole genome shotgun (WGS) entry which is preliminary data.</text>
</comment>
<accession>A0A1G8YYA6</accession>
<dbReference type="Proteomes" id="UP000182367">
    <property type="component" value="Unassembled WGS sequence"/>
</dbReference>
<evidence type="ECO:0000313" key="3">
    <source>
        <dbReference type="Proteomes" id="UP000182367"/>
    </source>
</evidence>
<keyword evidence="1" id="KW-0472">Membrane</keyword>
<feature type="transmembrane region" description="Helical" evidence="1">
    <location>
        <begin position="79"/>
        <end position="97"/>
    </location>
</feature>
<gene>
    <name evidence="2" type="ORF">SAMN05192550_3293</name>
</gene>
<protein>
    <submittedName>
        <fullName evidence="2">Uncharacterized protein</fullName>
    </submittedName>
</protein>
<dbReference type="EMBL" id="FNEO01000011">
    <property type="protein sequence ID" value="SDK07869.1"/>
    <property type="molecule type" value="Genomic_DNA"/>
</dbReference>
<organism evidence="2 3">
    <name type="scientific">Flavobacterium glycines</name>
    <dbReference type="NCBI Taxonomy" id="551990"/>
    <lineage>
        <taxon>Bacteria</taxon>
        <taxon>Pseudomonadati</taxon>
        <taxon>Bacteroidota</taxon>
        <taxon>Flavobacteriia</taxon>
        <taxon>Flavobacteriales</taxon>
        <taxon>Flavobacteriaceae</taxon>
        <taxon>Flavobacterium</taxon>
    </lineage>
</organism>
<name>A0A1G8YYA6_9FLAO</name>
<keyword evidence="1" id="KW-0812">Transmembrane</keyword>
<keyword evidence="1" id="KW-1133">Transmembrane helix</keyword>
<evidence type="ECO:0000313" key="2">
    <source>
        <dbReference type="EMBL" id="SDK07869.1"/>
    </source>
</evidence>
<evidence type="ECO:0000256" key="1">
    <source>
        <dbReference type="SAM" id="Phobius"/>
    </source>
</evidence>
<proteinExistence type="predicted"/>
<sequence>MNILICGIKFVGGFILLSKVLFYFSQIMKNNTLILNENSQLLSQVLAKKIKKGFVVEEINNKLPFVVLSKKPTKVNHNLNFWISCATFGLWSIPWIYKSYKSKREKKIIIAIDEDGAVFEEECYN</sequence>